<protein>
    <submittedName>
        <fullName evidence="4">O-methyltransferase</fullName>
    </submittedName>
</protein>
<dbReference type="SUPFAM" id="SSF53335">
    <property type="entry name" value="S-adenosyl-L-methionine-dependent methyltransferases"/>
    <property type="match status" value="1"/>
</dbReference>
<evidence type="ECO:0000256" key="3">
    <source>
        <dbReference type="ARBA" id="ARBA00022691"/>
    </source>
</evidence>
<evidence type="ECO:0000256" key="1">
    <source>
        <dbReference type="ARBA" id="ARBA00022603"/>
    </source>
</evidence>
<keyword evidence="2" id="KW-0808">Transferase</keyword>
<keyword evidence="3" id="KW-0949">S-adenosyl-L-methionine</keyword>
<accession>A0AAE4VK69</accession>
<dbReference type="InterPro" id="IPR029063">
    <property type="entry name" value="SAM-dependent_MTases_sf"/>
</dbReference>
<organism evidence="4 5">
    <name type="scientific">Lyticum sinuosum</name>
    <dbReference type="NCBI Taxonomy" id="1332059"/>
    <lineage>
        <taxon>Bacteria</taxon>
        <taxon>Pseudomonadati</taxon>
        <taxon>Pseudomonadota</taxon>
        <taxon>Alphaproteobacteria</taxon>
        <taxon>Rickettsiales</taxon>
        <taxon>Lyticum</taxon>
    </lineage>
</organism>
<dbReference type="GO" id="GO:0032259">
    <property type="term" value="P:methylation"/>
    <property type="evidence" value="ECO:0007669"/>
    <property type="project" value="UniProtKB-KW"/>
</dbReference>
<keyword evidence="1" id="KW-0489">Methyltransferase</keyword>
<comment type="caution">
    <text evidence="4">The sequence shown here is derived from an EMBL/GenBank/DDBJ whole genome shotgun (WGS) entry which is preliminary data.</text>
</comment>
<dbReference type="PROSITE" id="PS51682">
    <property type="entry name" value="SAM_OMT_I"/>
    <property type="match status" value="1"/>
</dbReference>
<dbReference type="Proteomes" id="UP001289135">
    <property type="component" value="Unassembled WGS sequence"/>
</dbReference>
<dbReference type="RefSeq" id="WP_322498888.1">
    <property type="nucleotide sequence ID" value="NZ_JARGYU010000002.1"/>
</dbReference>
<dbReference type="Pfam" id="PF01596">
    <property type="entry name" value="Methyltransf_3"/>
    <property type="match status" value="1"/>
</dbReference>
<reference evidence="4" key="1">
    <citation type="submission" date="2023-02" db="EMBL/GenBank/DDBJ databases">
        <title>Host association and intracellularity evolved multiple times independently in the Rickettsiales.</title>
        <authorList>
            <person name="Castelli M."/>
            <person name="Nardi T."/>
            <person name="Gammuto L."/>
            <person name="Bellinzona G."/>
            <person name="Sabaneyeva E."/>
            <person name="Potekhin A."/>
            <person name="Serra V."/>
            <person name="Petroni G."/>
            <person name="Sassera D."/>
        </authorList>
    </citation>
    <scope>NUCLEOTIDE SEQUENCE</scope>
    <source>
        <strain evidence="4">USBL-36I1</strain>
    </source>
</reference>
<dbReference type="PANTHER" id="PTHR10509">
    <property type="entry name" value="O-METHYLTRANSFERASE-RELATED"/>
    <property type="match status" value="1"/>
</dbReference>
<dbReference type="GO" id="GO:0008757">
    <property type="term" value="F:S-adenosylmethionine-dependent methyltransferase activity"/>
    <property type="evidence" value="ECO:0007669"/>
    <property type="project" value="TreeGrafter"/>
</dbReference>
<evidence type="ECO:0000256" key="2">
    <source>
        <dbReference type="ARBA" id="ARBA00022679"/>
    </source>
</evidence>
<evidence type="ECO:0000313" key="5">
    <source>
        <dbReference type="Proteomes" id="UP001289135"/>
    </source>
</evidence>
<gene>
    <name evidence="4" type="ORF">Lyticum_00647</name>
</gene>
<evidence type="ECO:0000313" key="4">
    <source>
        <dbReference type="EMBL" id="MDZ5761466.1"/>
    </source>
</evidence>
<proteinExistence type="predicted"/>
<dbReference type="EMBL" id="JARGYU010000002">
    <property type="protein sequence ID" value="MDZ5761466.1"/>
    <property type="molecule type" value="Genomic_DNA"/>
</dbReference>
<dbReference type="GO" id="GO:0008171">
    <property type="term" value="F:O-methyltransferase activity"/>
    <property type="evidence" value="ECO:0007669"/>
    <property type="project" value="InterPro"/>
</dbReference>
<keyword evidence="5" id="KW-1185">Reference proteome</keyword>
<dbReference type="AlphaFoldDB" id="A0AAE4VK69"/>
<dbReference type="InterPro" id="IPR050362">
    <property type="entry name" value="Cation-dep_OMT"/>
</dbReference>
<dbReference type="PANTHER" id="PTHR10509:SF14">
    <property type="entry name" value="CAFFEOYL-COA O-METHYLTRANSFERASE 3-RELATED"/>
    <property type="match status" value="1"/>
</dbReference>
<sequence>MTKLNDFIPERKKQNYIDNLYSLFDQYQSIRKSSPDHLEHIQISYSESRIISVLIQLHKPNKIIEIGSFIGYSTAHIIQALECVSPSDNSIKTDKSIFITFEKNKKYYSILRKNMLDLSLKKNNQNFNEKSDKNQKTNIINENIDIINFSHLDLITVNDNADICLDNIKNRFFEKEKIDMIFIDGSKNSYPEYLKFANKNLRKGGLIISDNTLLFNSMNNYSNSDEILDKKLKKMWININSFNQELAHSELYYSIIIPTFHGMSIAIKV</sequence>
<name>A0AAE4VK69_9RICK</name>
<dbReference type="InterPro" id="IPR002935">
    <property type="entry name" value="SAM_O-MeTrfase"/>
</dbReference>
<dbReference type="Gene3D" id="3.40.50.150">
    <property type="entry name" value="Vaccinia Virus protein VP39"/>
    <property type="match status" value="1"/>
</dbReference>